<dbReference type="GO" id="GO:0008508">
    <property type="term" value="F:bile acid:sodium symporter activity"/>
    <property type="evidence" value="ECO:0007669"/>
    <property type="project" value="TreeGrafter"/>
</dbReference>
<organism evidence="8 9">
    <name type="scientific">Salarias fasciatus</name>
    <name type="common">Jewelled blenny</name>
    <name type="synonym">Blennius fasciatus</name>
    <dbReference type="NCBI Taxonomy" id="181472"/>
    <lineage>
        <taxon>Eukaryota</taxon>
        <taxon>Metazoa</taxon>
        <taxon>Chordata</taxon>
        <taxon>Craniata</taxon>
        <taxon>Vertebrata</taxon>
        <taxon>Euteleostomi</taxon>
        <taxon>Actinopterygii</taxon>
        <taxon>Neopterygii</taxon>
        <taxon>Teleostei</taxon>
        <taxon>Neoteleostei</taxon>
        <taxon>Acanthomorphata</taxon>
        <taxon>Ovalentaria</taxon>
        <taxon>Blenniimorphae</taxon>
        <taxon>Blenniiformes</taxon>
        <taxon>Blennioidei</taxon>
        <taxon>Blenniidae</taxon>
        <taxon>Salariinae</taxon>
        <taxon>Salarias</taxon>
    </lineage>
</organism>
<gene>
    <name evidence="8" type="primary">slc10a1</name>
</gene>
<evidence type="ECO:0000256" key="2">
    <source>
        <dbReference type="ARBA" id="ARBA00006528"/>
    </source>
</evidence>
<evidence type="ECO:0000313" key="9">
    <source>
        <dbReference type="Proteomes" id="UP000472267"/>
    </source>
</evidence>
<evidence type="ECO:0000256" key="1">
    <source>
        <dbReference type="ARBA" id="ARBA00004141"/>
    </source>
</evidence>
<feature type="transmembrane region" description="Helical" evidence="7">
    <location>
        <begin position="117"/>
        <end position="138"/>
    </location>
</feature>
<dbReference type="Gene3D" id="1.20.1530.20">
    <property type="match status" value="1"/>
</dbReference>
<evidence type="ECO:0000256" key="5">
    <source>
        <dbReference type="ARBA" id="ARBA00022989"/>
    </source>
</evidence>
<reference evidence="8" key="1">
    <citation type="submission" date="2019-06" db="EMBL/GenBank/DDBJ databases">
        <authorList>
            <consortium name="Wellcome Sanger Institute Data Sharing"/>
        </authorList>
    </citation>
    <scope>NUCLEOTIDE SEQUENCE [LARGE SCALE GENOMIC DNA]</scope>
</reference>
<keyword evidence="5 7" id="KW-1133">Transmembrane helix</keyword>
<keyword evidence="3 7" id="KW-0812">Transmembrane</keyword>
<evidence type="ECO:0000256" key="7">
    <source>
        <dbReference type="SAM" id="Phobius"/>
    </source>
</evidence>
<reference evidence="8" key="3">
    <citation type="submission" date="2025-09" db="UniProtKB">
        <authorList>
            <consortium name="Ensembl"/>
        </authorList>
    </citation>
    <scope>IDENTIFICATION</scope>
</reference>
<dbReference type="Pfam" id="PF01758">
    <property type="entry name" value="SBF"/>
    <property type="match status" value="1"/>
</dbReference>
<keyword evidence="4" id="KW-0813">Transport</keyword>
<comment type="subcellular location">
    <subcellularLocation>
        <location evidence="1">Membrane</location>
        <topology evidence="1">Multi-pass membrane protein</topology>
    </subcellularLocation>
</comment>
<comment type="similarity">
    <text evidence="2">Belongs to the bile acid:sodium symporter (BASS) (TC 2.A.28) family.</text>
</comment>
<dbReference type="InterPro" id="IPR038770">
    <property type="entry name" value="Na+/solute_symporter_sf"/>
</dbReference>
<sequence>SMQTHGDRSHIMDYTTGPLLYPSLGQNVSFLFNLTANSSSGYAGLSPQTSSTIGTILIVALTINMVSMGCTMEATKIMKNILKPKGVATAILSQYGVMPLTAFVLSKAFQLQGMMTVAVLVCGCSPGGAFSNILALALKGDMNLSIVMTSCSTLLALGMMPLLLYIYCQGFANVHKLVPYTQIVISLALILVPCGVGIVINHYRPKYANIFLKVRASGESVATVIVMLVVEMGEAFMTVLAPSLMAISFIMPLIGYSFGFVISSLFKLSHSQRRTVAMETGCQNIQLCSTILKVAFPPEETGPLFMFPMIFGIFQLSEAAALIVLFRCYERFTSKEKGNGDGRIPGVHAR</sequence>
<reference evidence="8" key="2">
    <citation type="submission" date="2025-08" db="UniProtKB">
        <authorList>
            <consortium name="Ensembl"/>
        </authorList>
    </citation>
    <scope>IDENTIFICATION</scope>
</reference>
<dbReference type="InParanoid" id="A0A672FAF3"/>
<feature type="transmembrane region" description="Helical" evidence="7">
    <location>
        <begin position="86"/>
        <end position="105"/>
    </location>
</feature>
<evidence type="ECO:0000256" key="4">
    <source>
        <dbReference type="ARBA" id="ARBA00022847"/>
    </source>
</evidence>
<evidence type="ECO:0000256" key="3">
    <source>
        <dbReference type="ARBA" id="ARBA00022692"/>
    </source>
</evidence>
<accession>A0A672FAF3</accession>
<dbReference type="InterPro" id="IPR002657">
    <property type="entry name" value="BilAc:Na_symport/Acr3"/>
</dbReference>
<dbReference type="PANTHER" id="PTHR10361">
    <property type="entry name" value="SODIUM-BILE ACID COTRANSPORTER"/>
    <property type="match status" value="1"/>
</dbReference>
<evidence type="ECO:0000313" key="8">
    <source>
        <dbReference type="Ensembl" id="ENSSFAP00005003213.1"/>
    </source>
</evidence>
<protein>
    <submittedName>
        <fullName evidence="8">Solute carrier family 10 member 1</fullName>
    </submittedName>
</protein>
<dbReference type="InterPro" id="IPR004710">
    <property type="entry name" value="Bilac:Na_transpt"/>
</dbReference>
<feature type="transmembrane region" description="Helical" evidence="7">
    <location>
        <begin position="179"/>
        <end position="200"/>
    </location>
</feature>
<dbReference type="Ensembl" id="ENSSFAT00005003457.1">
    <property type="protein sequence ID" value="ENSSFAP00005003213.1"/>
    <property type="gene ID" value="ENSSFAG00005002172.1"/>
</dbReference>
<feature type="transmembrane region" description="Helical" evidence="7">
    <location>
        <begin position="304"/>
        <end position="326"/>
    </location>
</feature>
<feature type="transmembrane region" description="Helical" evidence="7">
    <location>
        <begin position="145"/>
        <end position="167"/>
    </location>
</feature>
<keyword evidence="6 7" id="KW-0472">Membrane</keyword>
<evidence type="ECO:0000256" key="6">
    <source>
        <dbReference type="ARBA" id="ARBA00023136"/>
    </source>
</evidence>
<dbReference type="Proteomes" id="UP000472267">
    <property type="component" value="Chromosome 15"/>
</dbReference>
<dbReference type="GO" id="GO:0016020">
    <property type="term" value="C:membrane"/>
    <property type="evidence" value="ECO:0007669"/>
    <property type="project" value="UniProtKB-SubCell"/>
</dbReference>
<dbReference type="AlphaFoldDB" id="A0A672FAF3"/>
<feature type="transmembrane region" description="Helical" evidence="7">
    <location>
        <begin position="246"/>
        <end position="266"/>
    </location>
</feature>
<keyword evidence="9" id="KW-1185">Reference proteome</keyword>
<proteinExistence type="inferred from homology"/>
<name>A0A672FAF3_SALFA</name>
<feature type="transmembrane region" description="Helical" evidence="7">
    <location>
        <begin position="53"/>
        <end position="74"/>
    </location>
</feature>
<keyword evidence="4" id="KW-0769">Symport</keyword>
<dbReference type="PANTHER" id="PTHR10361:SF40">
    <property type="entry name" value="HEPATIC SODIUM_BILE ACID COTRANSPORTER"/>
    <property type="match status" value="1"/>
</dbReference>
<dbReference type="OMA" id="PCANGIA"/>